<name>A0A345JB02_SALET</name>
<evidence type="ECO:0000256" key="1">
    <source>
        <dbReference type="ARBA" id="ARBA00004328"/>
    </source>
</evidence>
<dbReference type="InterPro" id="IPR022225">
    <property type="entry name" value="Phage_tail_fibre_N"/>
</dbReference>
<protein>
    <submittedName>
        <fullName evidence="5">Phage tail protein</fullName>
    </submittedName>
</protein>
<evidence type="ECO:0000259" key="4">
    <source>
        <dbReference type="Pfam" id="PF12571"/>
    </source>
</evidence>
<sequence length="670" mass="71754">MSQTAITLAFEQWKAQQGTTGEPVLLDEFVFANVPALDPDQPVDRNETLPPAEQIVHRQAVSRKGVVNDNAVVHSVVLGADVGDFSFNWIGLINKASGTLAMIVHAPLQQKLKTAEGQQGNVLTRSFLMEYNGAQAETGINTPAETWQIDFTARMAGMDERQRLENIDIFGAAAFFGDGYLVGKSGNQFYVTKGTGYVAGLRTTLAENLNITVTTRPVKVWLDVCWTGTLTSVWGVQSRITVADNLADYVQNGVQHYVFAVAGIDENGNITDLRPKGTLNEQQASDALRKHEQSRNHPDATTSAKGFTQLSSATDSTSEEQAATPKAVKIAMDNAAARLAKDRNGSDIPDKPLFVQNIGLGNVLFKGDGRFLAGTFVSDAIDRTSIGARAATGCQFMRAHQAPDAPDQVSFWQIITLSEVVSPTTVVDVLAVSGNNVLFGHGTGAGITSWRHVAMLEGGAFTGGISAPNMRGDTLVTVGDGTGGMAKGDVDGAGFNGNNLNIKSWNGIGFQNSEDLAIRAYISTRLGVIAAAENLQAGNAIFNKNGDVYGDIWGTGSGPGWLSAYIAGRPLRQYITMVGVYQNDKTKPFMLHDDGSGVFLATTDMLSGYVQSIRFGAVEHGNVYRSPGFADQLGYVITGVENGDSNDTPDRIQRRLLQLKVNGQWYTVGT</sequence>
<feature type="compositionally biased region" description="Basic and acidic residues" evidence="3">
    <location>
        <begin position="287"/>
        <end position="298"/>
    </location>
</feature>
<evidence type="ECO:0000256" key="3">
    <source>
        <dbReference type="SAM" id="MobiDB-lite"/>
    </source>
</evidence>
<dbReference type="Pfam" id="PF12571">
    <property type="entry name" value="Phage_tail_fib"/>
    <property type="match status" value="1"/>
</dbReference>
<organism evidence="5 6">
    <name type="scientific">Salmonella enterica I</name>
    <dbReference type="NCBI Taxonomy" id="59201"/>
    <lineage>
        <taxon>Bacteria</taxon>
        <taxon>Pseudomonadati</taxon>
        <taxon>Pseudomonadota</taxon>
        <taxon>Gammaproteobacteria</taxon>
        <taxon>Enterobacterales</taxon>
        <taxon>Enterobacteriaceae</taxon>
        <taxon>Salmonella</taxon>
    </lineage>
</organism>
<feature type="domain" description="Phage tail fibre protein N-terminal" evidence="4">
    <location>
        <begin position="3"/>
        <end position="158"/>
    </location>
</feature>
<dbReference type="GO" id="GO:0046718">
    <property type="term" value="P:symbiont entry into host cell"/>
    <property type="evidence" value="ECO:0007669"/>
    <property type="project" value="InterPro"/>
</dbReference>
<keyword evidence="2" id="KW-0945">Host-virus interaction</keyword>
<dbReference type="Proteomes" id="UP000253929">
    <property type="component" value="Chromosome"/>
</dbReference>
<gene>
    <name evidence="5" type="ORF">A5895_02320</name>
</gene>
<feature type="compositionally biased region" description="Polar residues" evidence="3">
    <location>
        <begin position="299"/>
        <end position="321"/>
    </location>
</feature>
<dbReference type="Gene3D" id="6.20.70.20">
    <property type="match status" value="1"/>
</dbReference>
<dbReference type="PANTHER" id="PTHR35191">
    <property type="entry name" value="PROPHAGE SIDE TAIL FIBER PROTEIN HOMOLOG STFQ-RELATED"/>
    <property type="match status" value="1"/>
</dbReference>
<evidence type="ECO:0000313" key="6">
    <source>
        <dbReference type="Proteomes" id="UP000253929"/>
    </source>
</evidence>
<dbReference type="InterPro" id="IPR005068">
    <property type="entry name" value="Phage_lambda_Stf-r2"/>
</dbReference>
<evidence type="ECO:0000256" key="2">
    <source>
        <dbReference type="ARBA" id="ARBA00022581"/>
    </source>
</evidence>
<dbReference type="Pfam" id="PF03406">
    <property type="entry name" value="Phage_fiber_2"/>
    <property type="match status" value="1"/>
</dbReference>
<dbReference type="GO" id="GO:0019062">
    <property type="term" value="P:virion attachment to host cell"/>
    <property type="evidence" value="ECO:0007669"/>
    <property type="project" value="InterPro"/>
</dbReference>
<accession>A0A345JB02</accession>
<dbReference type="InterPro" id="IPR051934">
    <property type="entry name" value="Phage_Tail_Fiber_Structural"/>
</dbReference>
<dbReference type="AlphaFoldDB" id="A0A345JB02"/>
<comment type="subcellular location">
    <subcellularLocation>
        <location evidence="1">Virion</location>
    </subcellularLocation>
</comment>
<dbReference type="PANTHER" id="PTHR35191:SF1">
    <property type="entry name" value="PROPHAGE SIDE TAIL FIBER PROTEIN HOMOLOG STFQ-RELATED"/>
    <property type="match status" value="1"/>
</dbReference>
<reference evidence="5 6" key="1">
    <citation type="submission" date="2016-11" db="EMBL/GenBank/DDBJ databases">
        <title>genome sequence of LSP 389/97, an isolate of the Spanish clone of Salmonella enterica 4,5,12,i:-.</title>
        <authorList>
            <person name="Rodicio M.R."/>
        </authorList>
    </citation>
    <scope>NUCLEOTIDE SEQUENCE [LARGE SCALE GENOMIC DNA]</scope>
    <source>
        <strain evidence="5 6">LSP 389/97</strain>
    </source>
</reference>
<dbReference type="EMBL" id="CP018219">
    <property type="protein sequence ID" value="AXH21980.1"/>
    <property type="molecule type" value="Genomic_DNA"/>
</dbReference>
<proteinExistence type="predicted"/>
<evidence type="ECO:0000313" key="5">
    <source>
        <dbReference type="EMBL" id="AXH21980.1"/>
    </source>
</evidence>
<feature type="region of interest" description="Disordered" evidence="3">
    <location>
        <begin position="283"/>
        <end position="325"/>
    </location>
</feature>